<evidence type="ECO:0008006" key="5">
    <source>
        <dbReference type="Google" id="ProtNLM"/>
    </source>
</evidence>
<evidence type="ECO:0000256" key="1">
    <source>
        <dbReference type="SAM" id="MobiDB-lite"/>
    </source>
</evidence>
<name>A0ABP7FBH9_9MICO</name>
<evidence type="ECO:0000313" key="3">
    <source>
        <dbReference type="EMBL" id="GAA3735577.1"/>
    </source>
</evidence>
<feature type="region of interest" description="Disordered" evidence="1">
    <location>
        <begin position="386"/>
        <end position="412"/>
    </location>
</feature>
<keyword evidence="4" id="KW-1185">Reference proteome</keyword>
<reference evidence="4" key="1">
    <citation type="journal article" date="2019" name="Int. J. Syst. Evol. Microbiol.">
        <title>The Global Catalogue of Microorganisms (GCM) 10K type strain sequencing project: providing services to taxonomists for standard genome sequencing and annotation.</title>
        <authorList>
            <consortium name="The Broad Institute Genomics Platform"/>
            <consortium name="The Broad Institute Genome Sequencing Center for Infectious Disease"/>
            <person name="Wu L."/>
            <person name="Ma J."/>
        </authorList>
    </citation>
    <scope>NUCLEOTIDE SEQUENCE [LARGE SCALE GENOMIC DNA]</scope>
    <source>
        <strain evidence="4">JCM 16949</strain>
    </source>
</reference>
<feature type="transmembrane region" description="Helical" evidence="2">
    <location>
        <begin position="12"/>
        <end position="33"/>
    </location>
</feature>
<accession>A0ABP7FBH9</accession>
<keyword evidence="2" id="KW-0472">Membrane</keyword>
<evidence type="ECO:0000256" key="2">
    <source>
        <dbReference type="SAM" id="Phobius"/>
    </source>
</evidence>
<proteinExistence type="predicted"/>
<keyword evidence="2" id="KW-0812">Transmembrane</keyword>
<sequence>MRYIGGARFRRAKIGLLTIMVMSMGLIGVQFTIGPALNSDAADLSQFQPGNIIADALFWDGDAMTLTEIQNFLNAKVPTCVAGYTCLKNYRETTRDISATPMCSAYTGATNETAAQIISKVALACGVSPKVILVTLQKEQGLVTSTHPTAGKYRAAMGAGCPDTAACDADYYGFFNQVHYGAYLLKRYTQPPGTGPGTEWWTRYDLRYPVGTTSQILYYPNSACGTKSVFIENQATHALYTYTPYTPNAAALAAGYGIGDACSTYGNRNFFHFYTDWFGSTQVPQMSNLSGGPQILGVQTVGQWVNGWSGELKPAAQTVKCTWKRAGTAVAGATDCLYQLQDADVGARLTVTVTSTLVGYQTLIQTSAPTEPIAALEPALDGLNPLSPSRLVDTRSGPLDTTLDRRAQGTGAIPGGQSLQVPILGRGGVPATGVGAVALNVTATASISPSHLVVYPTGESRPLASNLNFTTKQSIANMVIAKIGADGSISIFNSDGATHVIVDVAGWFPVSGDYQPLSPTRIADTRSGPLDKTFDGQVEGVGAVTAGASLKVPILGRAGVPATGVNAVALNVTSTASTSSSFLTVYPTGEARPVASNVNFLAGTSVPNMVIAKIGADGSISIYNSDGATHVIVDIAGWFPEGSGFQSLSPARIADTRSGTGNTTVDGQVQGVGAVSAGQSLRVPVLGRGGVPAAGVGAVAVNVTATASTNASHLVVFPTGESRPLSSNLNFVARQSVANMVIAKIGADGSISIYNSDGSTHLIVDIAGWFPDS</sequence>
<dbReference type="RefSeq" id="WP_344754241.1">
    <property type="nucleotide sequence ID" value="NZ_BAABAE010000002.1"/>
</dbReference>
<gene>
    <name evidence="3" type="ORF">GCM10022239_09520</name>
</gene>
<organism evidence="3 4">
    <name type="scientific">Leifsonella bigeumensis</name>
    <dbReference type="NCBI Taxonomy" id="433643"/>
    <lineage>
        <taxon>Bacteria</taxon>
        <taxon>Bacillati</taxon>
        <taxon>Actinomycetota</taxon>
        <taxon>Actinomycetes</taxon>
        <taxon>Micrococcales</taxon>
        <taxon>Microbacteriaceae</taxon>
        <taxon>Leifsonella</taxon>
    </lineage>
</organism>
<keyword evidence="2" id="KW-1133">Transmembrane helix</keyword>
<comment type="caution">
    <text evidence="3">The sequence shown here is derived from an EMBL/GenBank/DDBJ whole genome shotgun (WGS) entry which is preliminary data.</text>
</comment>
<protein>
    <recommendedName>
        <fullName evidence="5">Hemagglutinin</fullName>
    </recommendedName>
</protein>
<dbReference type="Proteomes" id="UP001501004">
    <property type="component" value="Unassembled WGS sequence"/>
</dbReference>
<dbReference type="EMBL" id="BAABAE010000002">
    <property type="protein sequence ID" value="GAA3735577.1"/>
    <property type="molecule type" value="Genomic_DNA"/>
</dbReference>
<dbReference type="Gene3D" id="2.60.40.2700">
    <property type="match status" value="1"/>
</dbReference>
<evidence type="ECO:0000313" key="4">
    <source>
        <dbReference type="Proteomes" id="UP001501004"/>
    </source>
</evidence>